<comment type="similarity">
    <text evidence="2">Belongs to the glycerate kinase type-2 family.</text>
</comment>
<dbReference type="GO" id="GO:0005737">
    <property type="term" value="C:cytoplasm"/>
    <property type="evidence" value="ECO:0007669"/>
    <property type="project" value="TreeGrafter"/>
</dbReference>
<keyword evidence="7" id="KW-0418">Kinase</keyword>
<evidence type="ECO:0000259" key="9">
    <source>
        <dbReference type="Pfam" id="PF13660"/>
    </source>
</evidence>
<dbReference type="EC" id="2.7.1.31" evidence="3"/>
<keyword evidence="11" id="KW-1185">Reference proteome</keyword>
<evidence type="ECO:0000256" key="7">
    <source>
        <dbReference type="ARBA" id="ARBA00022777"/>
    </source>
</evidence>
<feature type="domain" description="MOFRL-associated" evidence="9">
    <location>
        <begin position="12"/>
        <end position="258"/>
    </location>
</feature>
<organism evidence="10 11">
    <name type="scientific">Anopheles maculatus</name>
    <dbReference type="NCBI Taxonomy" id="74869"/>
    <lineage>
        <taxon>Eukaryota</taxon>
        <taxon>Metazoa</taxon>
        <taxon>Ecdysozoa</taxon>
        <taxon>Arthropoda</taxon>
        <taxon>Hexapoda</taxon>
        <taxon>Insecta</taxon>
        <taxon>Pterygota</taxon>
        <taxon>Neoptera</taxon>
        <taxon>Endopterygota</taxon>
        <taxon>Diptera</taxon>
        <taxon>Nematocera</taxon>
        <taxon>Culicoidea</taxon>
        <taxon>Culicidae</taxon>
        <taxon>Anophelinae</taxon>
        <taxon>Anopheles</taxon>
        <taxon>Anopheles maculatus group</taxon>
    </lineage>
</organism>
<comment type="catalytic activity">
    <reaction evidence="1">
        <text>(R)-glycerate + ATP = (2R)-3-phosphoglycerate + ADP + H(+)</text>
        <dbReference type="Rhea" id="RHEA:23516"/>
        <dbReference type="ChEBI" id="CHEBI:15378"/>
        <dbReference type="ChEBI" id="CHEBI:16659"/>
        <dbReference type="ChEBI" id="CHEBI:30616"/>
        <dbReference type="ChEBI" id="CHEBI:58272"/>
        <dbReference type="ChEBI" id="CHEBI:456216"/>
        <dbReference type="EC" id="2.7.1.31"/>
    </reaction>
</comment>
<evidence type="ECO:0000256" key="1">
    <source>
        <dbReference type="ARBA" id="ARBA00000694"/>
    </source>
</evidence>
<evidence type="ECO:0000256" key="2">
    <source>
        <dbReference type="ARBA" id="ARBA00005393"/>
    </source>
</evidence>
<evidence type="ECO:0000256" key="6">
    <source>
        <dbReference type="ARBA" id="ARBA00022741"/>
    </source>
</evidence>
<dbReference type="GO" id="GO:0008887">
    <property type="term" value="F:glycerate kinase activity"/>
    <property type="evidence" value="ECO:0007669"/>
    <property type="project" value="UniProtKB-EC"/>
</dbReference>
<sequence>MSTCNHTNATKLKQLFLCGVDAVKPKSLFEGCNNTASKIHQSFNHDRKRYHVIGFGKAVLGMAVQAEKLLGSRLHSGSISIPLGTSEKFAGDVDFSLSANTTIEVIECARNNLPDERSLMAAGKIKQIANSMTSEDVLCVLVSGGGSALLCVPKAPITLSDKLQIIKSLSTAGASIDELNYVRIALSDVKGGQLAMEAKNAFRVYSYVISDIVDDPVALIASGPTVVQKGVDVNGIAKEILRKYRLWDELPNAAKEIIAKAWEKEDKINLGNNELFLLGTNAVALEQVNQPFAYPVVEKEVEIRNSLFVFHTEFGRQELWPILYVFYRPVQTESMVRRMWPGQLEVRLLQESTKNVVQGKDNRY</sequence>
<keyword evidence="8" id="KW-0067">ATP-binding</keyword>
<evidence type="ECO:0000256" key="3">
    <source>
        <dbReference type="ARBA" id="ARBA00012101"/>
    </source>
</evidence>
<proteinExistence type="inferred from homology"/>
<dbReference type="EnsemblMetazoa" id="AMAM009900-RA">
    <property type="protein sequence ID" value="AMAM009900-PA"/>
    <property type="gene ID" value="AMAM009900"/>
</dbReference>
<dbReference type="Gene3D" id="3.40.50.10180">
    <property type="entry name" value="Glycerate kinase, MOFRL-like N-terminal domain"/>
    <property type="match status" value="1"/>
</dbReference>
<dbReference type="InterPro" id="IPR039760">
    <property type="entry name" value="MOFRL_protein"/>
</dbReference>
<dbReference type="GO" id="GO:0005524">
    <property type="term" value="F:ATP binding"/>
    <property type="evidence" value="ECO:0007669"/>
    <property type="project" value="UniProtKB-KW"/>
</dbReference>
<dbReference type="FunFam" id="3.40.50.10180:FF:000001">
    <property type="entry name" value="Glycerate kinase"/>
    <property type="match status" value="1"/>
</dbReference>
<accession>A0A182SMT7</accession>
<evidence type="ECO:0000313" key="11">
    <source>
        <dbReference type="Proteomes" id="UP000075901"/>
    </source>
</evidence>
<evidence type="ECO:0000313" key="10">
    <source>
        <dbReference type="EnsemblMetazoa" id="AMAM009900-PA"/>
    </source>
</evidence>
<dbReference type="Pfam" id="PF13660">
    <property type="entry name" value="DUF4147"/>
    <property type="match status" value="1"/>
</dbReference>
<name>A0A182SMT7_9DIPT</name>
<reference evidence="11" key="1">
    <citation type="submission" date="2013-09" db="EMBL/GenBank/DDBJ databases">
        <title>The Genome Sequence of Anopheles maculatus species B.</title>
        <authorList>
            <consortium name="The Broad Institute Genomics Platform"/>
            <person name="Neafsey D.E."/>
            <person name="Besansky N."/>
            <person name="Howell P."/>
            <person name="Walton C."/>
            <person name="Young S.K."/>
            <person name="Zeng Q."/>
            <person name="Gargeya S."/>
            <person name="Fitzgerald M."/>
            <person name="Haas B."/>
            <person name="Abouelleil A."/>
            <person name="Allen A.W."/>
            <person name="Alvarado L."/>
            <person name="Arachchi H.M."/>
            <person name="Berlin A.M."/>
            <person name="Chapman S.B."/>
            <person name="Gainer-Dewar J."/>
            <person name="Goldberg J."/>
            <person name="Griggs A."/>
            <person name="Gujja S."/>
            <person name="Hansen M."/>
            <person name="Howarth C."/>
            <person name="Imamovic A."/>
            <person name="Ireland A."/>
            <person name="Larimer J."/>
            <person name="McCowan C."/>
            <person name="Murphy C."/>
            <person name="Pearson M."/>
            <person name="Poon T.W."/>
            <person name="Priest M."/>
            <person name="Roberts A."/>
            <person name="Saif S."/>
            <person name="Shea T."/>
            <person name="Sisk P."/>
            <person name="Sykes S."/>
            <person name="Wortman J."/>
            <person name="Nusbaum C."/>
            <person name="Birren B."/>
        </authorList>
    </citation>
    <scope>NUCLEOTIDE SEQUENCE [LARGE SCALE GENOMIC DNA]</scope>
    <source>
        <strain evidence="11">maculatus3</strain>
    </source>
</reference>
<dbReference type="Proteomes" id="UP000075901">
    <property type="component" value="Unassembled WGS sequence"/>
</dbReference>
<evidence type="ECO:0000256" key="8">
    <source>
        <dbReference type="ARBA" id="ARBA00022840"/>
    </source>
</evidence>
<dbReference type="InterPro" id="IPR025286">
    <property type="entry name" value="MOFRL_assoc_dom"/>
</dbReference>
<dbReference type="InterPro" id="IPR038614">
    <property type="entry name" value="GK_N_sf"/>
</dbReference>
<evidence type="ECO:0000256" key="4">
    <source>
        <dbReference type="ARBA" id="ARBA00020720"/>
    </source>
</evidence>
<dbReference type="PANTHER" id="PTHR12227">
    <property type="entry name" value="GLYCERATE KINASE"/>
    <property type="match status" value="1"/>
</dbReference>
<evidence type="ECO:0000256" key="5">
    <source>
        <dbReference type="ARBA" id="ARBA00022679"/>
    </source>
</evidence>
<reference evidence="10" key="2">
    <citation type="submission" date="2020-05" db="UniProtKB">
        <authorList>
            <consortium name="EnsemblMetazoa"/>
        </authorList>
    </citation>
    <scope>IDENTIFICATION</scope>
    <source>
        <strain evidence="10">maculatus3</strain>
    </source>
</reference>
<keyword evidence="6" id="KW-0547">Nucleotide-binding</keyword>
<dbReference type="PANTHER" id="PTHR12227:SF0">
    <property type="entry name" value="GLYCERATE KINASE"/>
    <property type="match status" value="1"/>
</dbReference>
<dbReference type="SUPFAM" id="SSF82544">
    <property type="entry name" value="GckA/TtuD-like"/>
    <property type="match status" value="1"/>
</dbReference>
<protein>
    <recommendedName>
        <fullName evidence="4">Glycerate kinase</fullName>
        <ecNumber evidence="3">2.7.1.31</ecNumber>
    </recommendedName>
</protein>
<dbReference type="VEuPathDB" id="VectorBase:AMAM009900"/>
<dbReference type="AlphaFoldDB" id="A0A182SMT7"/>
<keyword evidence="5" id="KW-0808">Transferase</keyword>